<dbReference type="GO" id="GO:0000139">
    <property type="term" value="C:Golgi membrane"/>
    <property type="evidence" value="ECO:0007669"/>
    <property type="project" value="UniProtKB-SubCell"/>
</dbReference>
<reference evidence="11" key="1">
    <citation type="journal article" date="2016" name="Nature">
        <title>The genome of the seagrass Zostera marina reveals angiosperm adaptation to the sea.</title>
        <authorList>
            <person name="Olsen J.L."/>
            <person name="Rouze P."/>
            <person name="Verhelst B."/>
            <person name="Lin Y.-C."/>
            <person name="Bayer T."/>
            <person name="Collen J."/>
            <person name="Dattolo E."/>
            <person name="De Paoli E."/>
            <person name="Dittami S."/>
            <person name="Maumus F."/>
            <person name="Michel G."/>
            <person name="Kersting A."/>
            <person name="Lauritano C."/>
            <person name="Lohaus R."/>
            <person name="Toepel M."/>
            <person name="Tonon T."/>
            <person name="Vanneste K."/>
            <person name="Amirebrahimi M."/>
            <person name="Brakel J."/>
            <person name="Bostroem C."/>
            <person name="Chovatia M."/>
            <person name="Grimwood J."/>
            <person name="Jenkins J.W."/>
            <person name="Jueterbock A."/>
            <person name="Mraz A."/>
            <person name="Stam W.T."/>
            <person name="Tice H."/>
            <person name="Bornberg-Bauer E."/>
            <person name="Green P.J."/>
            <person name="Pearson G.A."/>
            <person name="Procaccini G."/>
            <person name="Duarte C.M."/>
            <person name="Schmutz J."/>
            <person name="Reusch T.B.H."/>
            <person name="Van de Peer Y."/>
        </authorList>
    </citation>
    <scope>NUCLEOTIDE SEQUENCE [LARGE SCALE GENOMIC DNA]</scope>
    <source>
        <strain evidence="11">cv. Finnish</strain>
    </source>
</reference>
<dbReference type="InterPro" id="IPR024298">
    <property type="entry name" value="Sec16_Sec23-bd"/>
</dbReference>
<feature type="domain" description="Sec16 central conserved" evidence="9">
    <location>
        <begin position="515"/>
        <end position="635"/>
    </location>
</feature>
<dbReference type="Gene3D" id="1.25.40.1030">
    <property type="match status" value="1"/>
</dbReference>
<dbReference type="GO" id="GO:0007030">
    <property type="term" value="P:Golgi organization"/>
    <property type="evidence" value="ECO:0000318"/>
    <property type="project" value="GO_Central"/>
</dbReference>
<dbReference type="PANTHER" id="PTHR13402">
    <property type="entry name" value="RGPR-RELATED"/>
    <property type="match status" value="1"/>
</dbReference>
<protein>
    <recommendedName>
        <fullName evidence="6">Protein transport protein sec16</fullName>
    </recommendedName>
</protein>
<dbReference type="GO" id="GO:0016192">
    <property type="term" value="P:vesicle-mediated transport"/>
    <property type="evidence" value="ECO:0007669"/>
    <property type="project" value="UniProtKB-KW"/>
</dbReference>
<feature type="region of interest" description="Disordered" evidence="7">
    <location>
        <begin position="204"/>
        <end position="236"/>
    </location>
</feature>
<keyword evidence="6" id="KW-0653">Protein transport</keyword>
<keyword evidence="11" id="KW-1185">Reference proteome</keyword>
<feature type="compositionally biased region" description="Polar residues" evidence="7">
    <location>
        <begin position="217"/>
        <end position="235"/>
    </location>
</feature>
<comment type="subcellular location">
    <subcellularLocation>
        <location evidence="1">Endoplasmic reticulum</location>
    </subcellularLocation>
    <subcellularLocation>
        <location evidence="6">Golgi apparatus membrane</location>
    </subcellularLocation>
</comment>
<dbReference type="Pfam" id="PF12932">
    <property type="entry name" value="Sec16"/>
    <property type="match status" value="1"/>
</dbReference>
<evidence type="ECO:0000256" key="5">
    <source>
        <dbReference type="ARBA" id="ARBA00022892"/>
    </source>
</evidence>
<dbReference type="GO" id="GO:0070973">
    <property type="term" value="P:protein localization to endoplasmic reticulum exit site"/>
    <property type="evidence" value="ECO:0000318"/>
    <property type="project" value="GO_Central"/>
</dbReference>
<dbReference type="EMBL" id="LFYR01000112">
    <property type="protein sequence ID" value="KMZ75956.1"/>
    <property type="molecule type" value="Genomic_DNA"/>
</dbReference>
<comment type="caution">
    <text evidence="10">The sequence shown here is derived from an EMBL/GenBank/DDBJ whole genome shotgun (WGS) entry which is preliminary data.</text>
</comment>
<feature type="region of interest" description="Disordered" evidence="7">
    <location>
        <begin position="467"/>
        <end position="497"/>
    </location>
</feature>
<keyword evidence="3 6" id="KW-0813">Transport</keyword>
<keyword evidence="6" id="KW-0472">Membrane</keyword>
<sequence>MEASDSTSMKFLAHSEDQTDEDFFDKLIDDEFETTQTDTSHFGGDGGLPLESEDLHNDRFDLLMESQKVDQTSFFTPKTDILEETSTTMEKVYYNEDTQSLKTNAEITSDSSNLSDTVTISKVDSTAIKEVQWSAFTGKDEEQKQLGDFGSFSDFLTDNSTDFSKIETTNLESSATIGGNTNTESSTLSWVGSLDHQHQQYGSEVDGVNGIGEQDGQKSLNSNSQHEQDGQTSLDANDPLYWEKLYPGWKYDFNTGQWYQVVTDAGDSSFNGQIHGSVAKYEASFRGQTVSASTYENVQADSYNSTSNSTTDYPANMVFDSQYPGWYYDTNTRQWQTLESYTQTIITGTTMVVQNKLTAGNSATPDSFIKEKNFSLICNDVNQFENHNPRDQIHKELPSEDLTGSLNNNYPQLTWQPQAVDDGHGIGNTNTLHGNNNEATIATMQSFIPGQSMYQYNLPSMVEQSQHYEDKSHSYYGDTNPSNHSQHSFQSGNSSQSQMSYPLMEGLSSAGRPLHALVTFGFGGKLVIMKNITLGNTFGNQDVCGGTISIINMMDAVMEKNNSSDVVLNGVDYFNSLCKQFFPGPLVGGNAASKDLNKWIDARIASCEISSFDARKQQVLRLLLSLLKISHQYYGKLRSPFGTDPSSLENDGPESSVTNLFASSKKDDTHMSEHGSFTNCMHNLPPERQIRAIAAEVQSLLVSGKRKDALHCAREGMLWGPALVLATQLGEEFYIDTVKKMAHRQFISGSPLRTLCLLIAGQPADVFSDSSLSGSFSNNVNLPQQSGQPLANGMLDDWEENLAVMCANRTKDDELVIMHLGDCLWKERGEIAAAHTCYLVAETNFDSYSDTARLCLLGADHWNCPRTYVTPEAIQWTEFYEYSKVLGNSQFQLLTFQPYKLIYAHMLAEVGKISDSIRYCQMILKLSKNVGRSADVDMWKLVAASLEERLKMNQQGGYGTGLAPAKLVGKFFTSIDKSINRMIGSVPLPPMPEKEQQHNEYNNFSMPPKVTGSQSTMAMSTLMQSALEETVTDWTGDKSNFYTRSVSEPNFGKSPVQAQLSNAECSDMKSKASRSGGSSRFGSIVFQKTLGWVSKVLSDKQAKLGDDNKFYYDDQLKRWVEKGVDPPPEEAAPAPPPIIASFQNGQPDYNINSALKTQNSFANNEMECKPPMSLNHKSSIPPIPPSQNQFSARGRMGLRSRYVDTFNKSGETVTSSGSFLAPATQSFKPISGANFFVPTTFTANSEIAENATNSTHETSSGGDLSSVVANIVPAVNGFDSSHSPALSYSVPRFQSMDNITSSKNDSRDVTPSRAASWSGSISNPSGTYTEVDSIHQSPVRALSPDRPKALQTRVISQINSHDELQEVDLSVN</sequence>
<evidence type="ECO:0000259" key="9">
    <source>
        <dbReference type="Pfam" id="PF12932"/>
    </source>
</evidence>
<evidence type="ECO:0000313" key="10">
    <source>
        <dbReference type="EMBL" id="KMZ75956.1"/>
    </source>
</evidence>
<feature type="compositionally biased region" description="Polar residues" evidence="7">
    <location>
        <begin position="477"/>
        <end position="497"/>
    </location>
</feature>
<evidence type="ECO:0000256" key="4">
    <source>
        <dbReference type="ARBA" id="ARBA00022824"/>
    </source>
</evidence>
<dbReference type="Proteomes" id="UP000036987">
    <property type="component" value="Unassembled WGS sequence"/>
</dbReference>
<dbReference type="STRING" id="29655.A0A0K9Q3V2"/>
<keyword evidence="6" id="KW-0333">Golgi apparatus</keyword>
<dbReference type="CDD" id="cd09233">
    <property type="entry name" value="ACE1-Sec16-like"/>
    <property type="match status" value="1"/>
</dbReference>
<organism evidence="10 11">
    <name type="scientific">Zostera marina</name>
    <name type="common">Eelgrass</name>
    <dbReference type="NCBI Taxonomy" id="29655"/>
    <lineage>
        <taxon>Eukaryota</taxon>
        <taxon>Viridiplantae</taxon>
        <taxon>Streptophyta</taxon>
        <taxon>Embryophyta</taxon>
        <taxon>Tracheophyta</taxon>
        <taxon>Spermatophyta</taxon>
        <taxon>Magnoliopsida</taxon>
        <taxon>Liliopsida</taxon>
        <taxon>Zosteraceae</taxon>
        <taxon>Zostera</taxon>
    </lineage>
</organism>
<evidence type="ECO:0000256" key="2">
    <source>
        <dbReference type="ARBA" id="ARBA00005927"/>
    </source>
</evidence>
<dbReference type="GO" id="GO:0070971">
    <property type="term" value="C:endoplasmic reticulum exit site"/>
    <property type="evidence" value="ECO:0000318"/>
    <property type="project" value="GO_Central"/>
</dbReference>
<gene>
    <name evidence="10" type="ORF">ZOSMA_109G00510</name>
</gene>
<dbReference type="InterPro" id="IPR024340">
    <property type="entry name" value="Sec16_CCD"/>
</dbReference>
<dbReference type="PANTHER" id="PTHR13402:SF6">
    <property type="entry name" value="SECRETORY 16, ISOFORM I"/>
    <property type="match status" value="1"/>
</dbReference>
<dbReference type="GO" id="GO:0012507">
    <property type="term" value="C:ER to Golgi transport vesicle membrane"/>
    <property type="evidence" value="ECO:0000318"/>
    <property type="project" value="GO_Central"/>
</dbReference>
<accession>A0A0K9Q3V2</accession>
<keyword evidence="4 6" id="KW-0256">Endoplasmic reticulum</keyword>
<feature type="domain" description="Sec16 Sec23-binding" evidence="8">
    <location>
        <begin position="697"/>
        <end position="984"/>
    </location>
</feature>
<dbReference type="OMA" id="ESKMAMP"/>
<keyword evidence="5 6" id="KW-0931">ER-Golgi transport</keyword>
<evidence type="ECO:0000256" key="1">
    <source>
        <dbReference type="ARBA" id="ARBA00004240"/>
    </source>
</evidence>
<evidence type="ECO:0000256" key="7">
    <source>
        <dbReference type="SAM" id="MobiDB-lite"/>
    </source>
</evidence>
<evidence type="ECO:0000313" key="11">
    <source>
        <dbReference type="Proteomes" id="UP000036987"/>
    </source>
</evidence>
<evidence type="ECO:0000256" key="6">
    <source>
        <dbReference type="RuleBase" id="RU364101"/>
    </source>
</evidence>
<evidence type="ECO:0000256" key="3">
    <source>
        <dbReference type="ARBA" id="ARBA00022448"/>
    </source>
</evidence>
<comment type="similarity">
    <text evidence="2 6">Belongs to the SEC16 family.</text>
</comment>
<evidence type="ECO:0000259" key="8">
    <source>
        <dbReference type="Pfam" id="PF12931"/>
    </source>
</evidence>
<dbReference type="Pfam" id="PF12931">
    <property type="entry name" value="TPR_Sec16"/>
    <property type="match status" value="1"/>
</dbReference>
<proteinExistence type="inferred from homology"/>
<feature type="region of interest" description="Disordered" evidence="7">
    <location>
        <begin position="1299"/>
        <end position="1322"/>
    </location>
</feature>
<dbReference type="OrthoDB" id="8918678at2759"/>
<feature type="compositionally biased region" description="Polar residues" evidence="7">
    <location>
        <begin position="1313"/>
        <end position="1322"/>
    </location>
</feature>
<dbReference type="GO" id="GO:0015031">
    <property type="term" value="P:protein transport"/>
    <property type="evidence" value="ECO:0007669"/>
    <property type="project" value="UniProtKB-KW"/>
</dbReference>
<name>A0A0K9Q3V2_ZOSMR</name>